<dbReference type="AlphaFoldDB" id="A0A9P4QAC2"/>
<keyword evidence="4" id="KW-1185">Reference proteome</keyword>
<comment type="caution">
    <text evidence="3">The sequence shown here is derived from an EMBL/GenBank/DDBJ whole genome shotgun (WGS) entry which is preliminary data.</text>
</comment>
<dbReference type="Gene3D" id="3.40.50.10190">
    <property type="entry name" value="BRCT domain"/>
    <property type="match status" value="1"/>
</dbReference>
<organism evidence="3 4">
    <name type="scientific">Polychaeton citri CBS 116435</name>
    <dbReference type="NCBI Taxonomy" id="1314669"/>
    <lineage>
        <taxon>Eukaryota</taxon>
        <taxon>Fungi</taxon>
        <taxon>Dikarya</taxon>
        <taxon>Ascomycota</taxon>
        <taxon>Pezizomycotina</taxon>
        <taxon>Dothideomycetes</taxon>
        <taxon>Dothideomycetidae</taxon>
        <taxon>Capnodiales</taxon>
        <taxon>Capnodiaceae</taxon>
        <taxon>Polychaeton</taxon>
    </lineage>
</organism>
<dbReference type="SMART" id="SM00292">
    <property type="entry name" value="BRCT"/>
    <property type="match status" value="1"/>
</dbReference>
<feature type="compositionally biased region" description="Basic and acidic residues" evidence="1">
    <location>
        <begin position="137"/>
        <end position="153"/>
    </location>
</feature>
<evidence type="ECO:0000313" key="3">
    <source>
        <dbReference type="EMBL" id="KAF2720997.1"/>
    </source>
</evidence>
<feature type="region of interest" description="Disordered" evidence="1">
    <location>
        <begin position="132"/>
        <end position="187"/>
    </location>
</feature>
<evidence type="ECO:0000259" key="2">
    <source>
        <dbReference type="PROSITE" id="PS50172"/>
    </source>
</evidence>
<feature type="domain" description="BRCT" evidence="2">
    <location>
        <begin position="202"/>
        <end position="307"/>
    </location>
</feature>
<feature type="compositionally biased region" description="Low complexity" evidence="1">
    <location>
        <begin position="166"/>
        <end position="184"/>
    </location>
</feature>
<dbReference type="OrthoDB" id="427711at2759"/>
<dbReference type="SUPFAM" id="SSF52113">
    <property type="entry name" value="BRCT domain"/>
    <property type="match status" value="1"/>
</dbReference>
<proteinExistence type="predicted"/>
<name>A0A9P4QAC2_9PEZI</name>
<evidence type="ECO:0000256" key="1">
    <source>
        <dbReference type="SAM" id="MobiDB-lite"/>
    </source>
</evidence>
<dbReference type="PROSITE" id="PS50172">
    <property type="entry name" value="BRCT"/>
    <property type="match status" value="1"/>
</dbReference>
<dbReference type="EMBL" id="MU003794">
    <property type="protein sequence ID" value="KAF2720997.1"/>
    <property type="molecule type" value="Genomic_DNA"/>
</dbReference>
<dbReference type="Proteomes" id="UP000799441">
    <property type="component" value="Unassembled WGS sequence"/>
</dbReference>
<dbReference type="InterPro" id="IPR036420">
    <property type="entry name" value="BRCT_dom_sf"/>
</dbReference>
<dbReference type="Pfam" id="PF00533">
    <property type="entry name" value="BRCT"/>
    <property type="match status" value="1"/>
</dbReference>
<sequence length="333" mass="35627">MSTSAPQAAKPTKSLFDPFNSSATGHQRADSRLSSSTSWRDSRTSKLREQFSAGSGGGKRLHDTVGAGSLDFGVDGRTENGGWTRGAKGLRADGQASLQEAWNIRKEAELERGPARKKVKVDENALSTVVSPFTPFRRRDGTVRESSWPDHHTQQSQDSSPGDLLSPITRSTQSQSSPTTEPGPIAQEPGQLVFQEKLVIHEKPQIFTSCCVYLNGSTAPLISDHKLKHLLSIHGATMSVAFGRRTVTHVILGNPSSKGGSGGGLAGSKIQKEIETVRGKGVKFVTVSWVLDSIEAGKRLPEGRFTALELAVKGQGSVASMFVRVPVDKGDGK</sequence>
<gene>
    <name evidence="3" type="ORF">K431DRAFT_303851</name>
</gene>
<reference evidence="3" key="1">
    <citation type="journal article" date="2020" name="Stud. Mycol.">
        <title>101 Dothideomycetes genomes: a test case for predicting lifestyles and emergence of pathogens.</title>
        <authorList>
            <person name="Haridas S."/>
            <person name="Albert R."/>
            <person name="Binder M."/>
            <person name="Bloem J."/>
            <person name="Labutti K."/>
            <person name="Salamov A."/>
            <person name="Andreopoulos B."/>
            <person name="Baker S."/>
            <person name="Barry K."/>
            <person name="Bills G."/>
            <person name="Bluhm B."/>
            <person name="Cannon C."/>
            <person name="Castanera R."/>
            <person name="Culley D."/>
            <person name="Daum C."/>
            <person name="Ezra D."/>
            <person name="Gonzalez J."/>
            <person name="Henrissat B."/>
            <person name="Kuo A."/>
            <person name="Liang C."/>
            <person name="Lipzen A."/>
            <person name="Lutzoni F."/>
            <person name="Magnuson J."/>
            <person name="Mondo S."/>
            <person name="Nolan M."/>
            <person name="Ohm R."/>
            <person name="Pangilinan J."/>
            <person name="Park H.-J."/>
            <person name="Ramirez L."/>
            <person name="Alfaro M."/>
            <person name="Sun H."/>
            <person name="Tritt A."/>
            <person name="Yoshinaga Y."/>
            <person name="Zwiers L.-H."/>
            <person name="Turgeon B."/>
            <person name="Goodwin S."/>
            <person name="Spatafora J."/>
            <person name="Crous P."/>
            <person name="Grigoriev I."/>
        </authorList>
    </citation>
    <scope>NUCLEOTIDE SEQUENCE</scope>
    <source>
        <strain evidence="3">CBS 116435</strain>
    </source>
</reference>
<evidence type="ECO:0000313" key="4">
    <source>
        <dbReference type="Proteomes" id="UP000799441"/>
    </source>
</evidence>
<accession>A0A9P4QAC2</accession>
<dbReference type="InterPro" id="IPR001357">
    <property type="entry name" value="BRCT_dom"/>
</dbReference>
<feature type="region of interest" description="Disordered" evidence="1">
    <location>
        <begin position="1"/>
        <end position="66"/>
    </location>
</feature>
<feature type="compositionally biased region" description="Basic and acidic residues" evidence="1">
    <location>
        <begin position="40"/>
        <end position="49"/>
    </location>
</feature>
<protein>
    <recommendedName>
        <fullName evidence="2">BRCT domain-containing protein</fullName>
    </recommendedName>
</protein>